<dbReference type="Gene3D" id="3.60.110.10">
    <property type="entry name" value="Carbon-nitrogen hydrolase"/>
    <property type="match status" value="1"/>
</dbReference>
<name>A0A059L883_9PSED</name>
<evidence type="ECO:0000313" key="4">
    <source>
        <dbReference type="Proteomes" id="UP000026739"/>
    </source>
</evidence>
<dbReference type="Pfam" id="PF00795">
    <property type="entry name" value="CN_hydrolase"/>
    <property type="match status" value="1"/>
</dbReference>
<dbReference type="GO" id="GO:0016811">
    <property type="term" value="F:hydrolase activity, acting on carbon-nitrogen (but not peptide) bonds, in linear amides"/>
    <property type="evidence" value="ECO:0007669"/>
    <property type="project" value="TreeGrafter"/>
</dbReference>
<comment type="caution">
    <text evidence="3">The sequence shown here is derived from an EMBL/GenBank/DDBJ whole genome shotgun (WGS) entry which is preliminary data.</text>
</comment>
<dbReference type="EMBL" id="AZQQ01000061">
    <property type="protein sequence ID" value="KDD70169.1"/>
    <property type="molecule type" value="Genomic_DNA"/>
</dbReference>
<organism evidence="3 4">
    <name type="scientific">Pseudomonas mandelii PD30</name>
    <dbReference type="NCBI Taxonomy" id="1419583"/>
    <lineage>
        <taxon>Bacteria</taxon>
        <taxon>Pseudomonadati</taxon>
        <taxon>Pseudomonadota</taxon>
        <taxon>Gammaproteobacteria</taxon>
        <taxon>Pseudomonadales</taxon>
        <taxon>Pseudomonadaceae</taxon>
        <taxon>Pseudomonas</taxon>
    </lineage>
</organism>
<evidence type="ECO:0000259" key="2">
    <source>
        <dbReference type="PROSITE" id="PS50263"/>
    </source>
</evidence>
<dbReference type="AlphaFoldDB" id="A0A059L883"/>
<dbReference type="Proteomes" id="UP000026739">
    <property type="component" value="Unassembled WGS sequence"/>
</dbReference>
<dbReference type="CDD" id="cd07576">
    <property type="entry name" value="R-amidase_like"/>
    <property type="match status" value="1"/>
</dbReference>
<keyword evidence="1 3" id="KW-0378">Hydrolase</keyword>
<accession>A0A059L883</accession>
<dbReference type="InterPro" id="IPR003010">
    <property type="entry name" value="C-N_Hydrolase"/>
</dbReference>
<protein>
    <submittedName>
        <fullName evidence="3">Carbon-nitrogen hydrolase</fullName>
    </submittedName>
</protein>
<dbReference type="eggNOG" id="COG0388">
    <property type="taxonomic scope" value="Bacteria"/>
</dbReference>
<evidence type="ECO:0000313" key="3">
    <source>
        <dbReference type="EMBL" id="KDD70169.1"/>
    </source>
</evidence>
<gene>
    <name evidence="3" type="ORF">V466_02460</name>
</gene>
<dbReference type="InterPro" id="IPR036526">
    <property type="entry name" value="C-N_Hydrolase_sf"/>
</dbReference>
<proteinExistence type="predicted"/>
<reference evidence="3 4" key="1">
    <citation type="submission" date="2013-12" db="EMBL/GenBank/DDBJ databases">
        <authorList>
            <person name="Formusa P.A."/>
            <person name="Habash M."/>
            <person name="Lee H."/>
            <person name="Trevors J.T."/>
        </authorList>
    </citation>
    <scope>NUCLEOTIDE SEQUENCE [LARGE SCALE GENOMIC DNA]</scope>
    <source>
        <strain evidence="3 4">PD30</strain>
    </source>
</reference>
<dbReference type="PROSITE" id="PS50263">
    <property type="entry name" value="CN_HYDROLASE"/>
    <property type="match status" value="1"/>
</dbReference>
<dbReference type="PANTHER" id="PTHR43674">
    <property type="entry name" value="NITRILASE C965.09-RELATED"/>
    <property type="match status" value="1"/>
</dbReference>
<dbReference type="PANTHER" id="PTHR43674:SF16">
    <property type="entry name" value="CARBON-NITROGEN FAMILY, PUTATIVE (AFU_ORTHOLOGUE AFUA_5G02350)-RELATED"/>
    <property type="match status" value="1"/>
</dbReference>
<dbReference type="InterPro" id="IPR050345">
    <property type="entry name" value="Aliph_Amidase/BUP"/>
</dbReference>
<dbReference type="InterPro" id="IPR044083">
    <property type="entry name" value="RamA-like"/>
</dbReference>
<evidence type="ECO:0000256" key="1">
    <source>
        <dbReference type="ARBA" id="ARBA00022801"/>
    </source>
</evidence>
<dbReference type="SUPFAM" id="SSF56317">
    <property type="entry name" value="Carbon-nitrogen hydrolase"/>
    <property type="match status" value="1"/>
</dbReference>
<sequence>MNIELVQLAGRDGDVVHNLGRTMEAIATCAADTDLLIFPETHLTGFVDAEQLASVAEPLDGPTLQAVEQLVRKRNVSVVVGIAENDGGIFYNTSVLVTPEGIALRYRKTHLWPSERGLFQPGDRYVTALWKGVRVGLLICYDIELPESARALGQLGAELILVTNGNMDPYGPVHRTAIMARAQENQAFAVMVNRVGKGEDGLVFAGGSAVVNPFGQIVFEAGREECRQVVTLDLDQLKASRRDYDYLNDRRLHLTGEQLEHTDGRRELLIP</sequence>
<feature type="domain" description="CN hydrolase" evidence="2">
    <location>
        <begin position="1"/>
        <end position="236"/>
    </location>
</feature>
<dbReference type="RefSeq" id="WP_033054427.1">
    <property type="nucleotide sequence ID" value="NZ_AZQQ01000061.1"/>
</dbReference>